<reference evidence="1 2" key="1">
    <citation type="submission" date="2021-03" db="EMBL/GenBank/DDBJ databases">
        <authorList>
            <person name="Peeters C."/>
        </authorList>
    </citation>
    <scope>NUCLEOTIDE SEQUENCE [LARGE SCALE GENOMIC DNA]</scope>
    <source>
        <strain evidence="1 2">LMG 26411</strain>
    </source>
</reference>
<dbReference type="Proteomes" id="UP000672657">
    <property type="component" value="Unassembled WGS sequence"/>
</dbReference>
<dbReference type="Pfam" id="PF05488">
    <property type="entry name" value="PAAR_motif"/>
    <property type="match status" value="1"/>
</dbReference>
<organism evidence="1 2">
    <name type="scientific">Cupriavidus numazuensis</name>
    <dbReference type="NCBI Taxonomy" id="221992"/>
    <lineage>
        <taxon>Bacteria</taxon>
        <taxon>Pseudomonadati</taxon>
        <taxon>Pseudomonadota</taxon>
        <taxon>Betaproteobacteria</taxon>
        <taxon>Burkholderiales</taxon>
        <taxon>Burkholderiaceae</taxon>
        <taxon>Cupriavidus</taxon>
    </lineage>
</organism>
<keyword evidence="2" id="KW-1185">Reference proteome</keyword>
<dbReference type="EMBL" id="CAJPVI010000054">
    <property type="protein sequence ID" value="CAG2159124.1"/>
    <property type="molecule type" value="Genomic_DNA"/>
</dbReference>
<dbReference type="RefSeq" id="WP_211957282.1">
    <property type="nucleotide sequence ID" value="NZ_CAJPVI010000054.1"/>
</dbReference>
<accession>A0ABM8TS78</accession>
<evidence type="ECO:0008006" key="3">
    <source>
        <dbReference type="Google" id="ProtNLM"/>
    </source>
</evidence>
<protein>
    <recommendedName>
        <fullName evidence="3">PAAR domain-containing protein</fullName>
    </recommendedName>
</protein>
<name>A0ABM8TS78_9BURK</name>
<evidence type="ECO:0000313" key="1">
    <source>
        <dbReference type="EMBL" id="CAG2159124.1"/>
    </source>
</evidence>
<comment type="caution">
    <text evidence="1">The sequence shown here is derived from an EMBL/GenBank/DDBJ whole genome shotgun (WGS) entry which is preliminary data.</text>
</comment>
<dbReference type="InterPro" id="IPR008727">
    <property type="entry name" value="PAAR_motif"/>
</dbReference>
<evidence type="ECO:0000313" key="2">
    <source>
        <dbReference type="Proteomes" id="UP000672657"/>
    </source>
</evidence>
<sequence>MSSIACEGDKLSSGGFIASGSETMTILGRRVARVGDLVSCPLPGHGVNQLIEGSNMVMDNGKAVVMHGHRAACGCFVLAYGNHAMVL</sequence>
<dbReference type="Gene3D" id="2.60.200.60">
    <property type="match status" value="1"/>
</dbReference>
<proteinExistence type="predicted"/>
<dbReference type="CDD" id="cd14744">
    <property type="entry name" value="PAAR_CT_2"/>
    <property type="match status" value="1"/>
</dbReference>
<gene>
    <name evidence="1" type="ORF">LMG26411_06459</name>
</gene>